<dbReference type="GeneID" id="84591191"/>
<dbReference type="RefSeq" id="XP_059600794.1">
    <property type="nucleotide sequence ID" value="XM_059748047.1"/>
</dbReference>
<proteinExistence type="predicted"/>
<reference evidence="1" key="1">
    <citation type="submission" date="2025-02" db="EMBL/GenBank/DDBJ databases">
        <authorList>
            <consortium name="NCBI Genome Project"/>
        </authorList>
    </citation>
    <scope>NUCLEOTIDE SEQUENCE</scope>
</reference>
<protein>
    <submittedName>
        <fullName evidence="1">Uncharacterized protein</fullName>
    </submittedName>
</protein>
<dbReference type="AlphaFoldDB" id="A0AAJ8BPC6"/>
<dbReference type="VEuPathDB" id="FungiDB:An06g01010"/>
<evidence type="ECO:0000313" key="1">
    <source>
        <dbReference type="RefSeq" id="XP_059600794.1"/>
    </source>
</evidence>
<organism evidence="1">
    <name type="scientific">Aspergillus niger</name>
    <dbReference type="NCBI Taxonomy" id="5061"/>
    <lineage>
        <taxon>Eukaryota</taxon>
        <taxon>Fungi</taxon>
        <taxon>Dikarya</taxon>
        <taxon>Ascomycota</taxon>
        <taxon>Pezizomycotina</taxon>
        <taxon>Eurotiomycetes</taxon>
        <taxon>Eurotiomycetidae</taxon>
        <taxon>Eurotiales</taxon>
        <taxon>Aspergillaceae</taxon>
        <taxon>Aspergillus</taxon>
        <taxon>Aspergillus subgen. Circumdati</taxon>
    </lineage>
</organism>
<sequence length="137" mass="15670">MSPARAYDTNNKQGEPKQRVDDIQDHIGLEAGPSLEAVFVGCQDLILVRVTGVPGVARRAIMRMKVRAMRDAMTMWRRRLRRGRSVMSVILGWESITSQTIGLYKLPAYMDLPFNLDLTKTTERIRHSDKNKNSYPH</sequence>
<accession>A0AAJ8BPC6</accession>
<gene>
    <name evidence="1" type="ORF">An06g01010</name>
</gene>
<dbReference type="KEGG" id="ang:An06g01010"/>
<reference evidence="1" key="2">
    <citation type="submission" date="2025-08" db="UniProtKB">
        <authorList>
            <consortium name="RefSeq"/>
        </authorList>
    </citation>
    <scope>IDENTIFICATION</scope>
</reference>
<name>A0AAJ8BPC6_ASPNG</name>